<dbReference type="Proteomes" id="UP000240739">
    <property type="component" value="Unassembled WGS sequence"/>
</dbReference>
<keyword evidence="4" id="KW-1185">Reference proteome</keyword>
<dbReference type="Pfam" id="PF03808">
    <property type="entry name" value="Glyco_tran_WecG"/>
    <property type="match status" value="1"/>
</dbReference>
<dbReference type="CDD" id="cd06533">
    <property type="entry name" value="Glyco_transf_WecG_TagA"/>
    <property type="match status" value="1"/>
</dbReference>
<organism evidence="3 4">
    <name type="scientific">Paraconexibacter algicola</name>
    <dbReference type="NCBI Taxonomy" id="2133960"/>
    <lineage>
        <taxon>Bacteria</taxon>
        <taxon>Bacillati</taxon>
        <taxon>Actinomycetota</taxon>
        <taxon>Thermoleophilia</taxon>
        <taxon>Solirubrobacterales</taxon>
        <taxon>Paraconexibacteraceae</taxon>
        <taxon>Paraconexibacter</taxon>
    </lineage>
</organism>
<protein>
    <submittedName>
        <fullName evidence="3">Glycosyltransferase</fullName>
    </submittedName>
</protein>
<dbReference type="InterPro" id="IPR004629">
    <property type="entry name" value="WecG_TagA_CpsF"/>
</dbReference>
<name>A0A2T4UKY2_9ACTN</name>
<dbReference type="EMBL" id="PYYB01000001">
    <property type="protein sequence ID" value="PTL59880.1"/>
    <property type="molecule type" value="Genomic_DNA"/>
</dbReference>
<reference evidence="3 4" key="1">
    <citation type="submission" date="2018-03" db="EMBL/GenBank/DDBJ databases">
        <title>Aquarubrobacter algicola gen. nov., sp. nov., a novel actinobacterium isolated from shallow eutrophic lake during the end of cyanobacterial harmful algal blooms.</title>
        <authorList>
            <person name="Chun S.J."/>
        </authorList>
    </citation>
    <scope>NUCLEOTIDE SEQUENCE [LARGE SCALE GENOMIC DNA]</scope>
    <source>
        <strain evidence="3 4">Seoho-28</strain>
    </source>
</reference>
<comment type="caution">
    <text evidence="3">The sequence shown here is derived from an EMBL/GenBank/DDBJ whole genome shotgun (WGS) entry which is preliminary data.</text>
</comment>
<dbReference type="NCBIfam" id="TIGR00696">
    <property type="entry name" value="wecG_tagA_cpsF"/>
    <property type="match status" value="1"/>
</dbReference>
<dbReference type="PANTHER" id="PTHR34136">
    <property type="match status" value="1"/>
</dbReference>
<accession>A0A2T4UKY2</accession>
<proteinExistence type="predicted"/>
<evidence type="ECO:0000256" key="2">
    <source>
        <dbReference type="ARBA" id="ARBA00022679"/>
    </source>
</evidence>
<dbReference type="AlphaFoldDB" id="A0A2T4UKY2"/>
<keyword evidence="2 3" id="KW-0808">Transferase</keyword>
<evidence type="ECO:0000256" key="1">
    <source>
        <dbReference type="ARBA" id="ARBA00022676"/>
    </source>
</evidence>
<evidence type="ECO:0000313" key="3">
    <source>
        <dbReference type="EMBL" id="PTL59880.1"/>
    </source>
</evidence>
<dbReference type="OrthoDB" id="9771846at2"/>
<gene>
    <name evidence="3" type="ORF">C7Y72_09570</name>
</gene>
<dbReference type="PANTHER" id="PTHR34136:SF1">
    <property type="entry name" value="UDP-N-ACETYL-D-MANNOSAMINURONIC ACID TRANSFERASE"/>
    <property type="match status" value="1"/>
</dbReference>
<dbReference type="GO" id="GO:0016758">
    <property type="term" value="F:hexosyltransferase activity"/>
    <property type="evidence" value="ECO:0007669"/>
    <property type="project" value="TreeGrafter"/>
</dbReference>
<keyword evidence="1" id="KW-0328">Glycosyltransferase</keyword>
<evidence type="ECO:0000313" key="4">
    <source>
        <dbReference type="Proteomes" id="UP000240739"/>
    </source>
</evidence>
<sequence length="282" mass="31166">MSSEHALSLQNPAHSFEPAQLVEPDEAAVPPPSVDVLGVPLALTTYERAMEWIDARVETGEKGYVCVAAVHTVMACQEDEELRRAVLNSSLTVPDGQPLVWAMNALGSNLPSRVYGPELMARHCERSARTGTRIFLYGGRNQGALVQLALNLRRRYPGLKIVGGYSPPFRQLSAEEEQGVADEINRSGADVVWVGIGVPKQEKWMAAMRDKLDAPVLIGVGAAFDFHAGLVAQAPNWVQSLGMEWAYRLSREPKRLWKRYAKYNPWFVLGFARQWAGARLGV</sequence>